<accession>A0ABS8VQQ9</accession>
<evidence type="ECO:0000313" key="1">
    <source>
        <dbReference type="EMBL" id="MCE0481911.1"/>
    </source>
</evidence>
<organism evidence="1 2">
    <name type="scientific">Datura stramonium</name>
    <name type="common">Jimsonweed</name>
    <name type="synonym">Common thornapple</name>
    <dbReference type="NCBI Taxonomy" id="4076"/>
    <lineage>
        <taxon>Eukaryota</taxon>
        <taxon>Viridiplantae</taxon>
        <taxon>Streptophyta</taxon>
        <taxon>Embryophyta</taxon>
        <taxon>Tracheophyta</taxon>
        <taxon>Spermatophyta</taxon>
        <taxon>Magnoliopsida</taxon>
        <taxon>eudicotyledons</taxon>
        <taxon>Gunneridae</taxon>
        <taxon>Pentapetalae</taxon>
        <taxon>asterids</taxon>
        <taxon>lamiids</taxon>
        <taxon>Solanales</taxon>
        <taxon>Solanaceae</taxon>
        <taxon>Solanoideae</taxon>
        <taxon>Datureae</taxon>
        <taxon>Datura</taxon>
    </lineage>
</organism>
<feature type="non-terminal residue" evidence="1">
    <location>
        <position position="55"/>
    </location>
</feature>
<protein>
    <submittedName>
        <fullName evidence="1">Uncharacterized protein</fullName>
    </submittedName>
</protein>
<gene>
    <name evidence="1" type="ORF">HAX54_040120</name>
</gene>
<reference evidence="1 2" key="1">
    <citation type="journal article" date="2021" name="BMC Genomics">
        <title>Datura genome reveals duplications of psychoactive alkaloid biosynthetic genes and high mutation rate following tissue culture.</title>
        <authorList>
            <person name="Rajewski A."/>
            <person name="Carter-House D."/>
            <person name="Stajich J."/>
            <person name="Litt A."/>
        </authorList>
    </citation>
    <scope>NUCLEOTIDE SEQUENCE [LARGE SCALE GENOMIC DNA]</scope>
    <source>
        <strain evidence="1">AR-01</strain>
    </source>
</reference>
<keyword evidence="2" id="KW-1185">Reference proteome</keyword>
<dbReference type="Proteomes" id="UP000823775">
    <property type="component" value="Unassembled WGS sequence"/>
</dbReference>
<comment type="caution">
    <text evidence="1">The sequence shown here is derived from an EMBL/GenBank/DDBJ whole genome shotgun (WGS) entry which is preliminary data.</text>
</comment>
<name>A0ABS8VQQ9_DATST</name>
<dbReference type="EMBL" id="JACEIK010005620">
    <property type="protein sequence ID" value="MCE0481911.1"/>
    <property type="molecule type" value="Genomic_DNA"/>
</dbReference>
<proteinExistence type="predicted"/>
<sequence length="55" mass="6188">MKSGVSVKVKEIFIEHVTPSLEGVDEEDIGQYIEETFFKESLEAVLLNNDEKGSE</sequence>
<evidence type="ECO:0000313" key="2">
    <source>
        <dbReference type="Proteomes" id="UP000823775"/>
    </source>
</evidence>